<proteinExistence type="predicted"/>
<dbReference type="Proteomes" id="UP000595917">
    <property type="component" value="Chromosome"/>
</dbReference>
<feature type="domain" description="FAD-binding PCMH-type" evidence="1">
    <location>
        <begin position="1"/>
        <end position="175"/>
    </location>
</feature>
<dbReference type="SUPFAM" id="SSF56176">
    <property type="entry name" value="FAD-binding/transporter-associated domain-like"/>
    <property type="match status" value="1"/>
</dbReference>
<reference evidence="2" key="1">
    <citation type="submission" date="2021-01" db="EMBL/GenBank/DDBJ databases">
        <title>Description of Breznakiella homolactica.</title>
        <authorList>
            <person name="Song Y."/>
            <person name="Brune A."/>
        </authorList>
    </citation>
    <scope>NUCLEOTIDE SEQUENCE</scope>
    <source>
        <strain evidence="2">RmG30</strain>
    </source>
</reference>
<accession>A0A7T7XKN0</accession>
<dbReference type="InterPro" id="IPR051312">
    <property type="entry name" value="Diverse_Substr_Oxidored"/>
</dbReference>
<dbReference type="PROSITE" id="PS51387">
    <property type="entry name" value="FAD_PCMH"/>
    <property type="match status" value="1"/>
</dbReference>
<dbReference type="GO" id="GO:0071949">
    <property type="term" value="F:FAD binding"/>
    <property type="evidence" value="ECO:0007669"/>
    <property type="project" value="InterPro"/>
</dbReference>
<dbReference type="GO" id="GO:0016491">
    <property type="term" value="F:oxidoreductase activity"/>
    <property type="evidence" value="ECO:0007669"/>
    <property type="project" value="InterPro"/>
</dbReference>
<keyword evidence="3" id="KW-1185">Reference proteome</keyword>
<evidence type="ECO:0000313" key="3">
    <source>
        <dbReference type="Proteomes" id="UP000595917"/>
    </source>
</evidence>
<gene>
    <name evidence="2" type="ORF">JFL75_14015</name>
</gene>
<protein>
    <submittedName>
        <fullName evidence="2">FAD binding domain-containing protein</fullName>
    </submittedName>
</protein>
<dbReference type="PANTHER" id="PTHR42659:SF9">
    <property type="entry name" value="XANTHINE DEHYDROGENASE FAD-BINDING SUBUNIT XDHB-RELATED"/>
    <property type="match status" value="1"/>
</dbReference>
<dbReference type="RefSeq" id="WP_215625356.1">
    <property type="nucleotide sequence ID" value="NZ_CP067089.2"/>
</dbReference>
<dbReference type="PANTHER" id="PTHR42659">
    <property type="entry name" value="XANTHINE DEHYDROGENASE SUBUNIT C-RELATED"/>
    <property type="match status" value="1"/>
</dbReference>
<dbReference type="KEGG" id="bhc:JFL75_14015"/>
<dbReference type="AlphaFoldDB" id="A0A7T7XKN0"/>
<evidence type="ECO:0000259" key="1">
    <source>
        <dbReference type="PROSITE" id="PS51387"/>
    </source>
</evidence>
<dbReference type="EMBL" id="CP067089">
    <property type="protein sequence ID" value="QQO08050.1"/>
    <property type="molecule type" value="Genomic_DNA"/>
</dbReference>
<name>A0A7T7XKN0_9SPIR</name>
<dbReference type="Pfam" id="PF00941">
    <property type="entry name" value="FAD_binding_5"/>
    <property type="match status" value="1"/>
</dbReference>
<dbReference type="InterPro" id="IPR016169">
    <property type="entry name" value="FAD-bd_PCMH_sub2"/>
</dbReference>
<organism evidence="2 3">
    <name type="scientific">Breznakiella homolactica</name>
    <dbReference type="NCBI Taxonomy" id="2798577"/>
    <lineage>
        <taxon>Bacteria</taxon>
        <taxon>Pseudomonadati</taxon>
        <taxon>Spirochaetota</taxon>
        <taxon>Spirochaetia</taxon>
        <taxon>Spirochaetales</taxon>
        <taxon>Breznakiellaceae</taxon>
        <taxon>Breznakiella</taxon>
    </lineage>
</organism>
<dbReference type="InterPro" id="IPR016166">
    <property type="entry name" value="FAD-bd_PCMH"/>
</dbReference>
<dbReference type="Gene3D" id="3.30.465.10">
    <property type="match status" value="1"/>
</dbReference>
<dbReference type="InterPro" id="IPR036318">
    <property type="entry name" value="FAD-bd_PCMH-like_sf"/>
</dbReference>
<evidence type="ECO:0000313" key="2">
    <source>
        <dbReference type="EMBL" id="QQO08050.1"/>
    </source>
</evidence>
<sequence length="279" mass="31343">MDVPHSQVFFPTTMTQLFSAWNRFPSAIPFAGGTGLLYGQGNHEFTLPSNILSLDRLEELHRISRTERYLEIGAMVGIDEILRLGKIVPEALNRTLRETANPLVRNIATIGGNICFPNRRLDASCPMVALDARYELRTAAASRWVSAARFTPLQGTPVFNKQELLTRIRIPLEHWDYTVFRKIGARQFGDTDNGVILFIARAQKNILSEVRLVFSGENLLRDKNSESTLAGKQLPLDRKDAVNFIGLWETYLGSLAYPGDFLKARILAFIESTIVGLSY</sequence>
<dbReference type="InterPro" id="IPR002346">
    <property type="entry name" value="Mopterin_DH_FAD-bd"/>
</dbReference>